<keyword evidence="3" id="KW-1185">Reference proteome</keyword>
<accession>A0A7W2I9G8</accession>
<dbReference type="AlphaFoldDB" id="A0A7W2I9G8"/>
<dbReference type="Proteomes" id="UP000566711">
    <property type="component" value="Unassembled WGS sequence"/>
</dbReference>
<organism evidence="2 3">
    <name type="scientific">Rugamonas fusca</name>
    <dbReference type="NCBI Taxonomy" id="2758568"/>
    <lineage>
        <taxon>Bacteria</taxon>
        <taxon>Pseudomonadati</taxon>
        <taxon>Pseudomonadota</taxon>
        <taxon>Betaproteobacteria</taxon>
        <taxon>Burkholderiales</taxon>
        <taxon>Oxalobacteraceae</taxon>
        <taxon>Telluria group</taxon>
        <taxon>Rugamonas</taxon>
    </lineage>
</organism>
<proteinExistence type="predicted"/>
<comment type="caution">
    <text evidence="2">The sequence shown here is derived from an EMBL/GenBank/DDBJ whole genome shotgun (WGS) entry which is preliminary data.</text>
</comment>
<evidence type="ECO:0000313" key="3">
    <source>
        <dbReference type="Proteomes" id="UP000566711"/>
    </source>
</evidence>
<gene>
    <name evidence="2" type="ORF">H3H36_24655</name>
</gene>
<evidence type="ECO:0000256" key="1">
    <source>
        <dbReference type="SAM" id="MobiDB-lite"/>
    </source>
</evidence>
<name>A0A7W2I9G8_9BURK</name>
<feature type="region of interest" description="Disordered" evidence="1">
    <location>
        <begin position="238"/>
        <end position="263"/>
    </location>
</feature>
<sequence length="263" mass="29152">MNKTASPFFRHMEDALIVEFSKKADRRFRELHGAGKAQPYLIGSALCGQDKALADYLLAAGGRFALIEFKANAEQLKTEGVKPQRVRLLDACIADSARLSRSRAIHHAAWGESAQLDLPGLGAQTQQELVLAPYADRVGMALGLAIPKPRTVRWSDDAFIERWLENTIAGANIERFKRYLMELYELVGTDGAAGLADFQGLITVYVPAREKRAQFQTITFNSFAHLLALTIHYTPQRSPEPAREQAVPAVERAPARGRKGPQR</sequence>
<evidence type="ECO:0000313" key="2">
    <source>
        <dbReference type="EMBL" id="MBA5608541.1"/>
    </source>
</evidence>
<dbReference type="EMBL" id="JACEZS010000034">
    <property type="protein sequence ID" value="MBA5608541.1"/>
    <property type="molecule type" value="Genomic_DNA"/>
</dbReference>
<dbReference type="RefSeq" id="WP_182220701.1">
    <property type="nucleotide sequence ID" value="NZ_JACEZS010000034.1"/>
</dbReference>
<protein>
    <submittedName>
        <fullName evidence="2">Uncharacterized protein</fullName>
    </submittedName>
</protein>
<reference evidence="2 3" key="1">
    <citation type="submission" date="2020-07" db="EMBL/GenBank/DDBJ databases">
        <title>Novel species isolated from subtropical streams in China.</title>
        <authorList>
            <person name="Lu H."/>
        </authorList>
    </citation>
    <scope>NUCLEOTIDE SEQUENCE [LARGE SCALE GENOMIC DNA]</scope>
    <source>
        <strain evidence="2 3">FT3S</strain>
    </source>
</reference>